<gene>
    <name evidence="1" type="ORF">S03H2_21086</name>
</gene>
<proteinExistence type="predicted"/>
<evidence type="ECO:0000313" key="1">
    <source>
        <dbReference type="EMBL" id="GAH42311.1"/>
    </source>
</evidence>
<comment type="caution">
    <text evidence="1">The sequence shown here is derived from an EMBL/GenBank/DDBJ whole genome shotgun (WGS) entry which is preliminary data.</text>
</comment>
<dbReference type="AlphaFoldDB" id="X1F9K3"/>
<dbReference type="Gene3D" id="1.20.120.1910">
    <property type="entry name" value="Cysteine-tRNA ligase, C-terminal anti-codon recognition domain"/>
    <property type="match status" value="1"/>
</dbReference>
<dbReference type="GO" id="GO:0005524">
    <property type="term" value="F:ATP binding"/>
    <property type="evidence" value="ECO:0007669"/>
    <property type="project" value="InterPro"/>
</dbReference>
<protein>
    <submittedName>
        <fullName evidence="1">Uncharacterized protein</fullName>
    </submittedName>
</protein>
<name>X1F9K3_9ZZZZ</name>
<dbReference type="GO" id="GO:0006418">
    <property type="term" value="P:tRNA aminoacylation for protein translation"/>
    <property type="evidence" value="ECO:0007669"/>
    <property type="project" value="InterPro"/>
</dbReference>
<sequence>GTENEKDKLIKDLLKLLKETRSKLRAKKDYDISDYIRKELKELGLDIEDE</sequence>
<dbReference type="InterPro" id="IPR009080">
    <property type="entry name" value="tRNAsynth_Ia_anticodon-bd"/>
</dbReference>
<dbReference type="SUPFAM" id="SSF47323">
    <property type="entry name" value="Anticodon-binding domain of a subclass of class I aminoacyl-tRNA synthetases"/>
    <property type="match status" value="1"/>
</dbReference>
<feature type="non-terminal residue" evidence="1">
    <location>
        <position position="1"/>
    </location>
</feature>
<dbReference type="GO" id="GO:0004812">
    <property type="term" value="F:aminoacyl-tRNA ligase activity"/>
    <property type="evidence" value="ECO:0007669"/>
    <property type="project" value="InterPro"/>
</dbReference>
<organism evidence="1">
    <name type="scientific">marine sediment metagenome</name>
    <dbReference type="NCBI Taxonomy" id="412755"/>
    <lineage>
        <taxon>unclassified sequences</taxon>
        <taxon>metagenomes</taxon>
        <taxon>ecological metagenomes</taxon>
    </lineage>
</organism>
<reference evidence="1" key="1">
    <citation type="journal article" date="2014" name="Front. Microbiol.">
        <title>High frequency of phylogenetically diverse reductive dehalogenase-homologous genes in deep subseafloor sedimentary metagenomes.</title>
        <authorList>
            <person name="Kawai M."/>
            <person name="Futagami T."/>
            <person name="Toyoda A."/>
            <person name="Takaki Y."/>
            <person name="Nishi S."/>
            <person name="Hori S."/>
            <person name="Arai W."/>
            <person name="Tsubouchi T."/>
            <person name="Morono Y."/>
            <person name="Uchiyama I."/>
            <person name="Ito T."/>
            <person name="Fujiyama A."/>
            <person name="Inagaki F."/>
            <person name="Takami H."/>
        </authorList>
    </citation>
    <scope>NUCLEOTIDE SEQUENCE</scope>
    <source>
        <strain evidence="1">Expedition CK06-06</strain>
    </source>
</reference>
<accession>X1F9K3</accession>
<dbReference type="EMBL" id="BARU01011189">
    <property type="protein sequence ID" value="GAH42311.1"/>
    <property type="molecule type" value="Genomic_DNA"/>
</dbReference>